<dbReference type="GO" id="GO:0009279">
    <property type="term" value="C:cell outer membrane"/>
    <property type="evidence" value="ECO:0007669"/>
    <property type="project" value="UniProtKB-SubCell"/>
</dbReference>
<dbReference type="EMBL" id="QFYR01000001">
    <property type="protein sequence ID" value="RAK56775.1"/>
    <property type="molecule type" value="Genomic_DNA"/>
</dbReference>
<dbReference type="OrthoDB" id="7622322at2"/>
<name>A0A328AR56_9CAUL</name>
<keyword evidence="15" id="KW-1185">Reference proteome</keyword>
<protein>
    <submittedName>
        <fullName evidence="14">TonB-dependent receptor</fullName>
    </submittedName>
</protein>
<keyword evidence="3" id="KW-1134">Transmembrane beta strand</keyword>
<evidence type="ECO:0000256" key="10">
    <source>
        <dbReference type="RuleBase" id="RU003357"/>
    </source>
</evidence>
<evidence type="ECO:0000256" key="1">
    <source>
        <dbReference type="ARBA" id="ARBA00004571"/>
    </source>
</evidence>
<dbReference type="AlphaFoldDB" id="A0A328AR56"/>
<organism evidence="14 15">
    <name type="scientific">Phenylobacterium deserti</name>
    <dbReference type="NCBI Taxonomy" id="1914756"/>
    <lineage>
        <taxon>Bacteria</taxon>
        <taxon>Pseudomonadati</taxon>
        <taxon>Pseudomonadota</taxon>
        <taxon>Alphaproteobacteria</taxon>
        <taxon>Caulobacterales</taxon>
        <taxon>Caulobacteraceae</taxon>
        <taxon>Phenylobacterium</taxon>
    </lineage>
</organism>
<dbReference type="PANTHER" id="PTHR30069">
    <property type="entry name" value="TONB-DEPENDENT OUTER MEMBRANE RECEPTOR"/>
    <property type="match status" value="1"/>
</dbReference>
<accession>A0A328AR56</accession>
<evidence type="ECO:0000256" key="7">
    <source>
        <dbReference type="ARBA" id="ARBA00023077"/>
    </source>
</evidence>
<keyword evidence="7 10" id="KW-0798">TonB box</keyword>
<keyword evidence="14" id="KW-0675">Receptor</keyword>
<dbReference type="InterPro" id="IPR000531">
    <property type="entry name" value="Beta-barrel_TonB"/>
</dbReference>
<dbReference type="SUPFAM" id="SSF56935">
    <property type="entry name" value="Porins"/>
    <property type="match status" value="1"/>
</dbReference>
<keyword evidence="9" id="KW-0998">Cell outer membrane</keyword>
<proteinExistence type="inferred from homology"/>
<evidence type="ECO:0000256" key="9">
    <source>
        <dbReference type="ARBA" id="ARBA00023237"/>
    </source>
</evidence>
<evidence type="ECO:0000256" key="8">
    <source>
        <dbReference type="ARBA" id="ARBA00023136"/>
    </source>
</evidence>
<evidence type="ECO:0000313" key="15">
    <source>
        <dbReference type="Proteomes" id="UP000249725"/>
    </source>
</evidence>
<evidence type="ECO:0000259" key="13">
    <source>
        <dbReference type="Pfam" id="PF07715"/>
    </source>
</evidence>
<dbReference type="RefSeq" id="WP_111513126.1">
    <property type="nucleotide sequence ID" value="NZ_QFYR01000001.1"/>
</dbReference>
<evidence type="ECO:0000256" key="3">
    <source>
        <dbReference type="ARBA" id="ARBA00022452"/>
    </source>
</evidence>
<dbReference type="Gene3D" id="2.170.130.10">
    <property type="entry name" value="TonB-dependent receptor, plug domain"/>
    <property type="match status" value="1"/>
</dbReference>
<evidence type="ECO:0000256" key="11">
    <source>
        <dbReference type="SAM" id="SignalP"/>
    </source>
</evidence>
<sequence length="680" mass="74877">MSFVLVLAQAAAAVSPVAAPAAQGVTAYPPGFFADYRPNTALEMVNRLPGFTLDVGESVRGFEGAAGNVLIDGVRPATKSDDLDDILSRIPASQVERIDLIRGGAPGIDMQGKTVLANVVRKKGGGMQGLLQISDKLDTDFGRNFVGLRAEGSGAAAGGQWEAALRTGGGTDDGASNTVYLVIDPDGQIRDRSQIKAHAEVRDVTVTGAYDHALAGGRLKVNGRAYYEHYRFNEASTFLPPSTTVLSNEDGQELAQSEVGLRYDRALTTRTRLEVVGLRQTEHWDYHSNATIPLNDFNYGQDARTVETIGRSVLRFRQNDRMSWEGGAEFAVNTLDSTTEYKVRGTPADLPAAQAEVKEQRGEIFAKAVWQPTTAWTFEGGLRQEGSKITSDTSNPDAPDRAAAHTEKTLYFTKPRVTGAWQARPGTQMRLRFERVVGQLDFDDFVSSASLNEGVVRAGNVDLVPEQAWVTEASVEQRFWRSAVVTLTARHFALSDTIDRAPIYDASGVFDAPANIGQGTKDELQLDVNIPLDRLGVRRGEFRGFVVARRSEVTDPTTGSEREISGLRPLEWEAHYNQQLPSLKLAYGVDVYGGWRRRFYRFDEISTDKLRTYVVLFAEWKPSPTVLVRGEVMNATSRGFRRNRQIFAGPRNTSDLQVTYDRDVDVGPMFYMHVRKSFGG</sequence>
<evidence type="ECO:0000256" key="5">
    <source>
        <dbReference type="ARBA" id="ARBA00022729"/>
    </source>
</evidence>
<keyword evidence="8 10" id="KW-0472">Membrane</keyword>
<keyword evidence="4" id="KW-0812">Transmembrane</keyword>
<feature type="domain" description="TonB-dependent receptor-like beta-barrel" evidence="12">
    <location>
        <begin position="204"/>
        <end position="519"/>
    </location>
</feature>
<reference evidence="15" key="1">
    <citation type="submission" date="2018-05" db="EMBL/GenBank/DDBJ databases">
        <authorList>
            <person name="Li X."/>
        </authorList>
    </citation>
    <scope>NUCLEOTIDE SEQUENCE [LARGE SCALE GENOMIC DNA]</scope>
    <source>
        <strain evidence="15">YIM 73061</strain>
    </source>
</reference>
<dbReference type="Gene3D" id="2.40.170.20">
    <property type="entry name" value="TonB-dependent receptor, beta-barrel domain"/>
    <property type="match status" value="1"/>
</dbReference>
<dbReference type="GO" id="GO:0015889">
    <property type="term" value="P:cobalamin transport"/>
    <property type="evidence" value="ECO:0007669"/>
    <property type="project" value="TreeGrafter"/>
</dbReference>
<feature type="domain" description="TonB-dependent receptor plug" evidence="13">
    <location>
        <begin position="31"/>
        <end position="106"/>
    </location>
</feature>
<comment type="subcellular location">
    <subcellularLocation>
        <location evidence="1">Cell outer membrane</location>
        <topology evidence="1">Multi-pass membrane protein</topology>
    </subcellularLocation>
</comment>
<dbReference type="Proteomes" id="UP000249725">
    <property type="component" value="Unassembled WGS sequence"/>
</dbReference>
<comment type="similarity">
    <text evidence="10">Belongs to the TonB-dependent receptor family.</text>
</comment>
<evidence type="ECO:0000256" key="4">
    <source>
        <dbReference type="ARBA" id="ARBA00022692"/>
    </source>
</evidence>
<dbReference type="Pfam" id="PF00593">
    <property type="entry name" value="TonB_dep_Rec_b-barrel"/>
    <property type="match status" value="1"/>
</dbReference>
<dbReference type="Pfam" id="PF07715">
    <property type="entry name" value="Plug"/>
    <property type="match status" value="1"/>
</dbReference>
<evidence type="ECO:0000259" key="12">
    <source>
        <dbReference type="Pfam" id="PF00593"/>
    </source>
</evidence>
<evidence type="ECO:0000256" key="6">
    <source>
        <dbReference type="ARBA" id="ARBA00023065"/>
    </source>
</evidence>
<evidence type="ECO:0000256" key="2">
    <source>
        <dbReference type="ARBA" id="ARBA00022448"/>
    </source>
</evidence>
<evidence type="ECO:0000313" key="14">
    <source>
        <dbReference type="EMBL" id="RAK56775.1"/>
    </source>
</evidence>
<dbReference type="InterPro" id="IPR039426">
    <property type="entry name" value="TonB-dep_rcpt-like"/>
</dbReference>
<keyword evidence="6" id="KW-0406">Ion transport</keyword>
<dbReference type="GO" id="GO:0006811">
    <property type="term" value="P:monoatomic ion transport"/>
    <property type="evidence" value="ECO:0007669"/>
    <property type="project" value="UniProtKB-KW"/>
</dbReference>
<keyword evidence="2" id="KW-0813">Transport</keyword>
<feature type="signal peptide" evidence="11">
    <location>
        <begin position="1"/>
        <end position="21"/>
    </location>
</feature>
<dbReference type="InterPro" id="IPR036942">
    <property type="entry name" value="Beta-barrel_TonB_sf"/>
</dbReference>
<gene>
    <name evidence="14" type="ORF">DJ018_02025</name>
</gene>
<comment type="caution">
    <text evidence="14">The sequence shown here is derived from an EMBL/GenBank/DDBJ whole genome shotgun (WGS) entry which is preliminary data.</text>
</comment>
<dbReference type="InterPro" id="IPR012910">
    <property type="entry name" value="Plug_dom"/>
</dbReference>
<keyword evidence="5 11" id="KW-0732">Signal</keyword>
<feature type="chain" id="PRO_5016348512" evidence="11">
    <location>
        <begin position="22"/>
        <end position="680"/>
    </location>
</feature>
<dbReference type="InterPro" id="IPR037066">
    <property type="entry name" value="Plug_dom_sf"/>
</dbReference>
<dbReference type="PANTHER" id="PTHR30069:SF53">
    <property type="entry name" value="COLICIN I RECEPTOR-RELATED"/>
    <property type="match status" value="1"/>
</dbReference>